<dbReference type="AlphaFoldDB" id="A0A0F8W414"/>
<organism evidence="1">
    <name type="scientific">marine sediment metagenome</name>
    <dbReference type="NCBI Taxonomy" id="412755"/>
    <lineage>
        <taxon>unclassified sequences</taxon>
        <taxon>metagenomes</taxon>
        <taxon>ecological metagenomes</taxon>
    </lineage>
</organism>
<evidence type="ECO:0000313" key="1">
    <source>
        <dbReference type="EMBL" id="KKK51452.1"/>
    </source>
</evidence>
<dbReference type="EMBL" id="LAZR01067501">
    <property type="protein sequence ID" value="KKK51452.1"/>
    <property type="molecule type" value="Genomic_DNA"/>
</dbReference>
<proteinExistence type="predicted"/>
<gene>
    <name evidence="1" type="ORF">LCGC14_3114810</name>
</gene>
<accession>A0A0F8W414</accession>
<sequence length="54" mass="6142">MKCLRCETVGRKPGEGIHKVIGPNGDTENSFVCNKCLEEIDYCTYAPEYENQEE</sequence>
<protein>
    <submittedName>
        <fullName evidence="1">Uncharacterized protein</fullName>
    </submittedName>
</protein>
<name>A0A0F8W414_9ZZZZ</name>
<reference evidence="1" key="1">
    <citation type="journal article" date="2015" name="Nature">
        <title>Complex archaea that bridge the gap between prokaryotes and eukaryotes.</title>
        <authorList>
            <person name="Spang A."/>
            <person name="Saw J.H."/>
            <person name="Jorgensen S.L."/>
            <person name="Zaremba-Niedzwiedzka K."/>
            <person name="Martijn J."/>
            <person name="Lind A.E."/>
            <person name="van Eijk R."/>
            <person name="Schleper C."/>
            <person name="Guy L."/>
            <person name="Ettema T.J."/>
        </authorList>
    </citation>
    <scope>NUCLEOTIDE SEQUENCE</scope>
</reference>
<comment type="caution">
    <text evidence="1">The sequence shown here is derived from an EMBL/GenBank/DDBJ whole genome shotgun (WGS) entry which is preliminary data.</text>
</comment>